<feature type="repeat" description="RCC1" evidence="3">
    <location>
        <begin position="145"/>
        <end position="196"/>
    </location>
</feature>
<dbReference type="Gene3D" id="2.130.10.30">
    <property type="entry name" value="Regulator of chromosome condensation 1/beta-lactamase-inhibitor protein II"/>
    <property type="match status" value="1"/>
</dbReference>
<keyword evidence="7" id="KW-1185">Reference proteome</keyword>
<feature type="repeat" description="RCC1" evidence="3">
    <location>
        <begin position="363"/>
        <end position="416"/>
    </location>
</feature>
<feature type="domain" description="RCC1-like" evidence="5">
    <location>
        <begin position="44"/>
        <end position="411"/>
    </location>
</feature>
<evidence type="ECO:0000313" key="7">
    <source>
        <dbReference type="Proteomes" id="UP000008744"/>
    </source>
</evidence>
<feature type="compositionally biased region" description="Basic and acidic residues" evidence="4">
    <location>
        <begin position="469"/>
        <end position="479"/>
    </location>
</feature>
<dbReference type="OMA" id="IFVWGTG"/>
<feature type="region of interest" description="Disordered" evidence="4">
    <location>
        <begin position="1"/>
        <end position="20"/>
    </location>
</feature>
<evidence type="ECO:0000256" key="4">
    <source>
        <dbReference type="SAM" id="MobiDB-lite"/>
    </source>
</evidence>
<keyword evidence="2" id="KW-0677">Repeat</keyword>
<dbReference type="InterPro" id="IPR000408">
    <property type="entry name" value="Reg_chr_condens"/>
</dbReference>
<dbReference type="PhylomeDB" id="B4HAU7"/>
<dbReference type="InterPro" id="IPR051553">
    <property type="entry name" value="Ran_GTPase-activating"/>
</dbReference>
<feature type="compositionally biased region" description="Basic residues" evidence="4">
    <location>
        <begin position="514"/>
        <end position="528"/>
    </location>
</feature>
<feature type="repeat" description="RCC1" evidence="3">
    <location>
        <begin position="261"/>
        <end position="310"/>
    </location>
</feature>
<dbReference type="InterPro" id="IPR058923">
    <property type="entry name" value="RCC1-like_dom"/>
</dbReference>
<sequence>MSRRKAVTNNNNAGEAEAQPTLAKRARIAFSLDIPKRRQTVGTVLVCGTGDFGQLGLGEDIQERKRLAVVENIPNPVDVCAGGMHSLVLTENGDIYSFGCNDEGALGRDTSEDGSESVPALVHLPGKAVRISVGDSHSACILEDGSVYAWGSFRDSHGNMGLTIDGNKRVPANLLAGTVCCSIASGSDHLVILTTRGKVYTVGCAEQGQLGRISGRSVGGEGRRGKRDLLRPDQLIVNRTKPFEAIWATNYCTFLRESQTEVIWAVGLNNFKQLAYEQDEDLILHPIKTALKDIKQISGGIHHTLFLKNDQRCYVVGRPEYGRLGLGSKQDVVDQLTPANNLSDNIVHVGCGEISSYAITADGKLYSWGMGTNYQLGVGDGDDELEPVLVSGKNTQNRKMLLASGGGQHGLFLGEADAKELKEKNMPAAATSSKTDNIPLPSPITTVETIKGQKGHSKTPPKKATAKRGAPDAKNEKEIVPAAAMSSKKEKSASPPPTSTKETAKGGKGNSKTPPKKAAAKRGGSKKN</sequence>
<dbReference type="PRINTS" id="PR00633">
    <property type="entry name" value="RCCNDNSATION"/>
</dbReference>
<dbReference type="AlphaFoldDB" id="B4HAU7"/>
<dbReference type="PROSITE" id="PS50012">
    <property type="entry name" value="RCC1_3"/>
    <property type="match status" value="6"/>
</dbReference>
<reference evidence="6 7" key="1">
    <citation type="journal article" date="2007" name="Nature">
        <title>Evolution of genes and genomes on the Drosophila phylogeny.</title>
        <authorList>
            <consortium name="Drosophila 12 Genomes Consortium"/>
            <person name="Clark A.G."/>
            <person name="Eisen M.B."/>
            <person name="Smith D.R."/>
            <person name="Bergman C.M."/>
            <person name="Oliver B."/>
            <person name="Markow T.A."/>
            <person name="Kaufman T.C."/>
            <person name="Kellis M."/>
            <person name="Gelbart W."/>
            <person name="Iyer V.N."/>
            <person name="Pollard D.A."/>
            <person name="Sackton T.B."/>
            <person name="Larracuente A.M."/>
            <person name="Singh N.D."/>
            <person name="Abad J.P."/>
            <person name="Abt D.N."/>
            <person name="Adryan B."/>
            <person name="Aguade M."/>
            <person name="Akashi H."/>
            <person name="Anderson W.W."/>
            <person name="Aquadro C.F."/>
            <person name="Ardell D.H."/>
            <person name="Arguello R."/>
            <person name="Artieri C.G."/>
            <person name="Barbash D.A."/>
            <person name="Barker D."/>
            <person name="Barsanti P."/>
            <person name="Batterham P."/>
            <person name="Batzoglou S."/>
            <person name="Begun D."/>
            <person name="Bhutkar A."/>
            <person name="Blanco E."/>
            <person name="Bosak S.A."/>
            <person name="Bradley R.K."/>
            <person name="Brand A.D."/>
            <person name="Brent M.R."/>
            <person name="Brooks A.N."/>
            <person name="Brown R.H."/>
            <person name="Butlin R.K."/>
            <person name="Caggese C."/>
            <person name="Calvi B.R."/>
            <person name="Bernardo de Carvalho A."/>
            <person name="Caspi A."/>
            <person name="Castrezana S."/>
            <person name="Celniker S.E."/>
            <person name="Chang J.L."/>
            <person name="Chapple C."/>
            <person name="Chatterji S."/>
            <person name="Chinwalla A."/>
            <person name="Civetta A."/>
            <person name="Clifton S.W."/>
            <person name="Comeron J.M."/>
            <person name="Costello J.C."/>
            <person name="Coyne J.A."/>
            <person name="Daub J."/>
            <person name="David R.G."/>
            <person name="Delcher A.L."/>
            <person name="Delehaunty K."/>
            <person name="Do C.B."/>
            <person name="Ebling H."/>
            <person name="Edwards K."/>
            <person name="Eickbush T."/>
            <person name="Evans J.D."/>
            <person name="Filipski A."/>
            <person name="Findeiss S."/>
            <person name="Freyhult E."/>
            <person name="Fulton L."/>
            <person name="Fulton R."/>
            <person name="Garcia A.C."/>
            <person name="Gardiner A."/>
            <person name="Garfield D.A."/>
            <person name="Garvin B.E."/>
            <person name="Gibson G."/>
            <person name="Gilbert D."/>
            <person name="Gnerre S."/>
            <person name="Godfrey J."/>
            <person name="Good R."/>
            <person name="Gotea V."/>
            <person name="Gravely B."/>
            <person name="Greenberg A.J."/>
            <person name="Griffiths-Jones S."/>
            <person name="Gross S."/>
            <person name="Guigo R."/>
            <person name="Gustafson E.A."/>
            <person name="Haerty W."/>
            <person name="Hahn M.W."/>
            <person name="Halligan D.L."/>
            <person name="Halpern A.L."/>
            <person name="Halter G.M."/>
            <person name="Han M.V."/>
            <person name="Heger A."/>
            <person name="Hillier L."/>
            <person name="Hinrichs A.S."/>
            <person name="Holmes I."/>
            <person name="Hoskins R.A."/>
            <person name="Hubisz M.J."/>
            <person name="Hultmark D."/>
            <person name="Huntley M.A."/>
            <person name="Jaffe D.B."/>
            <person name="Jagadeeshan S."/>
            <person name="Jeck W.R."/>
            <person name="Johnson J."/>
            <person name="Jones C.D."/>
            <person name="Jordan W.C."/>
            <person name="Karpen G.H."/>
            <person name="Kataoka E."/>
            <person name="Keightley P.D."/>
            <person name="Kheradpour P."/>
            <person name="Kirkness E.F."/>
            <person name="Koerich L.B."/>
            <person name="Kristiansen K."/>
            <person name="Kudrna D."/>
            <person name="Kulathinal R.J."/>
            <person name="Kumar S."/>
            <person name="Kwok R."/>
            <person name="Lander E."/>
            <person name="Langley C.H."/>
            <person name="Lapoint R."/>
            <person name="Lazzaro B.P."/>
            <person name="Lee S.J."/>
            <person name="Levesque L."/>
            <person name="Li R."/>
            <person name="Lin C.F."/>
            <person name="Lin M.F."/>
            <person name="Lindblad-Toh K."/>
            <person name="Llopart A."/>
            <person name="Long M."/>
            <person name="Low L."/>
            <person name="Lozovsky E."/>
            <person name="Lu J."/>
            <person name="Luo M."/>
            <person name="Machado C.A."/>
            <person name="Makalowski W."/>
            <person name="Marzo M."/>
            <person name="Matsuda M."/>
            <person name="Matzkin L."/>
            <person name="McAllister B."/>
            <person name="McBride C.S."/>
            <person name="McKernan B."/>
            <person name="McKernan K."/>
            <person name="Mendez-Lago M."/>
            <person name="Minx P."/>
            <person name="Mollenhauer M.U."/>
            <person name="Montooth K."/>
            <person name="Mount S.M."/>
            <person name="Mu X."/>
            <person name="Myers E."/>
            <person name="Negre B."/>
            <person name="Newfeld S."/>
            <person name="Nielsen R."/>
            <person name="Noor M.A."/>
            <person name="O'Grady P."/>
            <person name="Pachter L."/>
            <person name="Papaceit M."/>
            <person name="Parisi M.J."/>
            <person name="Parisi M."/>
            <person name="Parts L."/>
            <person name="Pedersen J.S."/>
            <person name="Pesole G."/>
            <person name="Phillippy A.M."/>
            <person name="Ponting C.P."/>
            <person name="Pop M."/>
            <person name="Porcelli D."/>
            <person name="Powell J.R."/>
            <person name="Prohaska S."/>
            <person name="Pruitt K."/>
            <person name="Puig M."/>
            <person name="Quesneville H."/>
            <person name="Ram K.R."/>
            <person name="Rand D."/>
            <person name="Rasmussen M.D."/>
            <person name="Reed L.K."/>
            <person name="Reenan R."/>
            <person name="Reily A."/>
            <person name="Remington K.A."/>
            <person name="Rieger T.T."/>
            <person name="Ritchie M.G."/>
            <person name="Robin C."/>
            <person name="Rogers Y.H."/>
            <person name="Rohde C."/>
            <person name="Rozas J."/>
            <person name="Rubenfield M.J."/>
            <person name="Ruiz A."/>
            <person name="Russo S."/>
            <person name="Salzberg S.L."/>
            <person name="Sanchez-Gracia A."/>
            <person name="Saranga D.J."/>
            <person name="Sato H."/>
            <person name="Schaeffer S.W."/>
            <person name="Schatz M.C."/>
            <person name="Schlenke T."/>
            <person name="Schwartz R."/>
            <person name="Segarra C."/>
            <person name="Singh R.S."/>
            <person name="Sirot L."/>
            <person name="Sirota M."/>
            <person name="Sisneros N.B."/>
            <person name="Smith C.D."/>
            <person name="Smith T.F."/>
            <person name="Spieth J."/>
            <person name="Stage D.E."/>
            <person name="Stark A."/>
            <person name="Stephan W."/>
            <person name="Strausberg R.L."/>
            <person name="Strempel S."/>
            <person name="Sturgill D."/>
            <person name="Sutton G."/>
            <person name="Sutton G.G."/>
            <person name="Tao W."/>
            <person name="Teichmann S."/>
            <person name="Tobari Y.N."/>
            <person name="Tomimura Y."/>
            <person name="Tsolas J.M."/>
            <person name="Valente V.L."/>
            <person name="Venter E."/>
            <person name="Venter J.C."/>
            <person name="Vicario S."/>
            <person name="Vieira F.G."/>
            <person name="Vilella A.J."/>
            <person name="Villasante A."/>
            <person name="Walenz B."/>
            <person name="Wang J."/>
            <person name="Wasserman M."/>
            <person name="Watts T."/>
            <person name="Wilson D."/>
            <person name="Wilson R.K."/>
            <person name="Wing R.A."/>
            <person name="Wolfner M.F."/>
            <person name="Wong A."/>
            <person name="Wong G.K."/>
            <person name="Wu C.I."/>
            <person name="Wu G."/>
            <person name="Yamamoto D."/>
            <person name="Yang H.P."/>
            <person name="Yang S.P."/>
            <person name="Yorke J.A."/>
            <person name="Yoshida K."/>
            <person name="Zdobnov E."/>
            <person name="Zhang P."/>
            <person name="Zhang Y."/>
            <person name="Zimin A.V."/>
            <person name="Baldwin J."/>
            <person name="Abdouelleil A."/>
            <person name="Abdulkadir J."/>
            <person name="Abebe A."/>
            <person name="Abera B."/>
            <person name="Abreu J."/>
            <person name="Acer S.C."/>
            <person name="Aftuck L."/>
            <person name="Alexander A."/>
            <person name="An P."/>
            <person name="Anderson E."/>
            <person name="Anderson S."/>
            <person name="Arachi H."/>
            <person name="Azer M."/>
            <person name="Bachantsang P."/>
            <person name="Barry A."/>
            <person name="Bayul T."/>
            <person name="Berlin A."/>
            <person name="Bessette D."/>
            <person name="Bloom T."/>
            <person name="Blye J."/>
            <person name="Boguslavskiy L."/>
            <person name="Bonnet C."/>
            <person name="Boukhgalter B."/>
            <person name="Bourzgui I."/>
            <person name="Brown A."/>
            <person name="Cahill P."/>
            <person name="Channer S."/>
            <person name="Cheshatsang Y."/>
            <person name="Chuda L."/>
            <person name="Citroen M."/>
            <person name="Collymore A."/>
            <person name="Cooke P."/>
            <person name="Costello M."/>
            <person name="D'Aco K."/>
            <person name="Daza R."/>
            <person name="De Haan G."/>
            <person name="DeGray S."/>
            <person name="DeMaso C."/>
            <person name="Dhargay N."/>
            <person name="Dooley K."/>
            <person name="Dooley E."/>
            <person name="Doricent M."/>
            <person name="Dorje P."/>
            <person name="Dorjee K."/>
            <person name="Dupes A."/>
            <person name="Elong R."/>
            <person name="Falk J."/>
            <person name="Farina A."/>
            <person name="Faro S."/>
            <person name="Ferguson D."/>
            <person name="Fisher S."/>
            <person name="Foley C.D."/>
            <person name="Franke A."/>
            <person name="Friedrich D."/>
            <person name="Gadbois L."/>
            <person name="Gearin G."/>
            <person name="Gearin C.R."/>
            <person name="Giannoukos G."/>
            <person name="Goode T."/>
            <person name="Graham J."/>
            <person name="Grandbois E."/>
            <person name="Grewal S."/>
            <person name="Gyaltsen K."/>
            <person name="Hafez N."/>
            <person name="Hagos B."/>
            <person name="Hall J."/>
            <person name="Henson C."/>
            <person name="Hollinger A."/>
            <person name="Honan T."/>
            <person name="Huard M.D."/>
            <person name="Hughes L."/>
            <person name="Hurhula B."/>
            <person name="Husby M.E."/>
            <person name="Kamat A."/>
            <person name="Kanga B."/>
            <person name="Kashin S."/>
            <person name="Khazanovich D."/>
            <person name="Kisner P."/>
            <person name="Lance K."/>
            <person name="Lara M."/>
            <person name="Lee W."/>
            <person name="Lennon N."/>
            <person name="Letendre F."/>
            <person name="LeVine R."/>
            <person name="Lipovsky A."/>
            <person name="Liu X."/>
            <person name="Liu J."/>
            <person name="Liu S."/>
            <person name="Lokyitsang T."/>
            <person name="Lokyitsang Y."/>
            <person name="Lubonja R."/>
            <person name="Lui A."/>
            <person name="MacDonald P."/>
            <person name="Magnisalis V."/>
            <person name="Maru K."/>
            <person name="Matthews C."/>
            <person name="McCusker W."/>
            <person name="McDonough S."/>
            <person name="Mehta T."/>
            <person name="Meldrim J."/>
            <person name="Meneus L."/>
            <person name="Mihai O."/>
            <person name="Mihalev A."/>
            <person name="Mihova T."/>
            <person name="Mittelman R."/>
            <person name="Mlenga V."/>
            <person name="Montmayeur A."/>
            <person name="Mulrain L."/>
            <person name="Navidi A."/>
            <person name="Naylor J."/>
            <person name="Negash T."/>
            <person name="Nguyen T."/>
            <person name="Nguyen N."/>
            <person name="Nicol R."/>
            <person name="Norbu C."/>
            <person name="Norbu N."/>
            <person name="Novod N."/>
            <person name="O'Neill B."/>
            <person name="Osman S."/>
            <person name="Markiewicz E."/>
            <person name="Oyono O.L."/>
            <person name="Patti C."/>
            <person name="Phunkhang P."/>
            <person name="Pierre F."/>
            <person name="Priest M."/>
            <person name="Raghuraman S."/>
            <person name="Rege F."/>
            <person name="Reyes R."/>
            <person name="Rise C."/>
            <person name="Rogov P."/>
            <person name="Ross K."/>
            <person name="Ryan E."/>
            <person name="Settipalli S."/>
            <person name="Shea T."/>
            <person name="Sherpa N."/>
            <person name="Shi L."/>
            <person name="Shih D."/>
            <person name="Sparrow T."/>
            <person name="Spaulding J."/>
            <person name="Stalker J."/>
            <person name="Stange-Thomann N."/>
            <person name="Stavropoulos S."/>
            <person name="Stone C."/>
            <person name="Strader C."/>
            <person name="Tesfaye S."/>
            <person name="Thomson T."/>
            <person name="Thoulutsang Y."/>
            <person name="Thoulutsang D."/>
            <person name="Topham K."/>
            <person name="Topping I."/>
            <person name="Tsamla T."/>
            <person name="Vassiliev H."/>
            <person name="Vo A."/>
            <person name="Wangchuk T."/>
            <person name="Wangdi T."/>
            <person name="Weiand M."/>
            <person name="Wilkinson J."/>
            <person name="Wilson A."/>
            <person name="Yadav S."/>
            <person name="Young G."/>
            <person name="Yu Q."/>
            <person name="Zembek L."/>
            <person name="Zhong D."/>
            <person name="Zimmer A."/>
            <person name="Zwirko Z."/>
            <person name="Jaffe D.B."/>
            <person name="Alvarez P."/>
            <person name="Brockman W."/>
            <person name="Butler J."/>
            <person name="Chin C."/>
            <person name="Gnerre S."/>
            <person name="Grabherr M."/>
            <person name="Kleber M."/>
            <person name="Mauceli E."/>
            <person name="MacCallum I."/>
        </authorList>
    </citation>
    <scope>NUCLEOTIDE SEQUENCE [LARGE SCALE GENOMIC DNA]</scope>
    <source>
        <strain evidence="7">MSH-3 / Tucson 14011-0111.49</strain>
    </source>
</reference>
<dbReference type="InterPro" id="IPR009091">
    <property type="entry name" value="RCC1/BLIP-II"/>
</dbReference>
<evidence type="ECO:0000256" key="2">
    <source>
        <dbReference type="ARBA" id="ARBA00022737"/>
    </source>
</evidence>
<dbReference type="EMBL" id="CH479244">
    <property type="protein sequence ID" value="EDW37729.1"/>
    <property type="molecule type" value="Genomic_DNA"/>
</dbReference>
<feature type="repeat" description="RCC1" evidence="3">
    <location>
        <begin position="93"/>
        <end position="144"/>
    </location>
</feature>
<protein>
    <submittedName>
        <fullName evidence="6">GL21365</fullName>
    </submittedName>
</protein>
<dbReference type="PROSITE" id="PS00625">
    <property type="entry name" value="RCC1_1"/>
    <property type="match status" value="1"/>
</dbReference>
<organism evidence="7">
    <name type="scientific">Drosophila persimilis</name>
    <name type="common">Fruit fly</name>
    <dbReference type="NCBI Taxonomy" id="7234"/>
    <lineage>
        <taxon>Eukaryota</taxon>
        <taxon>Metazoa</taxon>
        <taxon>Ecdysozoa</taxon>
        <taxon>Arthropoda</taxon>
        <taxon>Hexapoda</taxon>
        <taxon>Insecta</taxon>
        <taxon>Pterygota</taxon>
        <taxon>Neoptera</taxon>
        <taxon>Endopterygota</taxon>
        <taxon>Diptera</taxon>
        <taxon>Brachycera</taxon>
        <taxon>Muscomorpha</taxon>
        <taxon>Ephydroidea</taxon>
        <taxon>Drosophilidae</taxon>
        <taxon>Drosophila</taxon>
        <taxon>Sophophora</taxon>
    </lineage>
</organism>
<dbReference type="Proteomes" id="UP000008744">
    <property type="component" value="Unassembled WGS sequence"/>
</dbReference>
<feature type="compositionally biased region" description="Basic residues" evidence="4">
    <location>
        <begin position="453"/>
        <end position="466"/>
    </location>
</feature>
<keyword evidence="1" id="KW-0344">Guanine-nucleotide releasing factor</keyword>
<feature type="region of interest" description="Disordered" evidence="4">
    <location>
        <begin position="423"/>
        <end position="528"/>
    </location>
</feature>
<feature type="repeat" description="RCC1" evidence="3">
    <location>
        <begin position="42"/>
        <end position="92"/>
    </location>
</feature>
<dbReference type="STRING" id="7234.B4HAU7"/>
<feature type="repeat" description="RCC1" evidence="3">
    <location>
        <begin position="311"/>
        <end position="362"/>
    </location>
</feature>
<dbReference type="KEGG" id="dpe:6602965"/>
<proteinExistence type="predicted"/>
<evidence type="ECO:0000259" key="5">
    <source>
        <dbReference type="Pfam" id="PF25390"/>
    </source>
</evidence>
<dbReference type="Pfam" id="PF25390">
    <property type="entry name" value="WD40_RLD"/>
    <property type="match status" value="1"/>
</dbReference>
<dbReference type="eggNOG" id="KOG1426">
    <property type="taxonomic scope" value="Eukaryota"/>
</dbReference>
<dbReference type="GO" id="GO:0005737">
    <property type="term" value="C:cytoplasm"/>
    <property type="evidence" value="ECO:0007669"/>
    <property type="project" value="TreeGrafter"/>
</dbReference>
<dbReference type="PANTHER" id="PTHR45982:SF1">
    <property type="entry name" value="REGULATOR OF CHROMOSOME CONDENSATION"/>
    <property type="match status" value="1"/>
</dbReference>
<dbReference type="SUPFAM" id="SSF50985">
    <property type="entry name" value="RCC1/BLIP-II"/>
    <property type="match status" value="1"/>
</dbReference>
<evidence type="ECO:0000256" key="1">
    <source>
        <dbReference type="ARBA" id="ARBA00022658"/>
    </source>
</evidence>
<dbReference type="PROSITE" id="PS00626">
    <property type="entry name" value="RCC1_2"/>
    <property type="match status" value="1"/>
</dbReference>
<name>B4HAU7_DROPE</name>
<dbReference type="HOGENOM" id="CLU_005210_6_1_1"/>
<dbReference type="GO" id="GO:0005085">
    <property type="term" value="F:guanyl-nucleotide exchange factor activity"/>
    <property type="evidence" value="ECO:0007669"/>
    <property type="project" value="TreeGrafter"/>
</dbReference>
<accession>B4HAU7</accession>
<evidence type="ECO:0000256" key="3">
    <source>
        <dbReference type="PROSITE-ProRule" id="PRU00235"/>
    </source>
</evidence>
<dbReference type="OrthoDB" id="61110at2759"/>
<dbReference type="SMR" id="B4HAU7"/>
<evidence type="ECO:0000313" key="6">
    <source>
        <dbReference type="EMBL" id="EDW37729.1"/>
    </source>
</evidence>
<dbReference type="PANTHER" id="PTHR45982">
    <property type="entry name" value="REGULATOR OF CHROMOSOME CONDENSATION"/>
    <property type="match status" value="1"/>
</dbReference>
<gene>
    <name evidence="6" type="primary">Dper\GL21365</name>
    <name evidence="6" type="ORF">Dper_GL21365</name>
</gene>